<protein>
    <submittedName>
        <fullName evidence="3">Beta-lactamase family protein</fullName>
    </submittedName>
</protein>
<dbReference type="PANTHER" id="PTHR43283">
    <property type="entry name" value="BETA-LACTAMASE-RELATED"/>
    <property type="match status" value="1"/>
</dbReference>
<organism evidence="3 4">
    <name type="scientific">Sphingomonas sabuli</name>
    <dbReference type="NCBI Taxonomy" id="2764186"/>
    <lineage>
        <taxon>Bacteria</taxon>
        <taxon>Pseudomonadati</taxon>
        <taxon>Pseudomonadota</taxon>
        <taxon>Alphaproteobacteria</taxon>
        <taxon>Sphingomonadales</taxon>
        <taxon>Sphingomonadaceae</taxon>
        <taxon>Sphingomonas</taxon>
    </lineage>
</organism>
<proteinExistence type="predicted"/>
<sequence>MFRLALAALALAVPSSPLAAQQPPAAVADLQLEPARIDRLLQQMVADGRIAGASVLIWKDGREAYYGHAGYADREARRPIARDTLYQIHSMTKPVTGVGLMRLWEAGRFGLDEPLAKYLPEYATTKVFKGLKADGSPILKAPERPILIRDILRHTAGFGYWAGEAYPERVFARLDPLNMDNTLAQFSRKNAQVPLFFDPGTQWRYSDAVDVQARLIEVLTGLTFEDYMLSQVLRPLGMTEAAWTQPESRYARIAMPYRGSDSGTLTRLDEKEVRLDNFSDRKLTMGGSGLASTADDYMRFARMLLGEGSLNGVRIIKPSTVALMATDQLDPKVTERMWLPEKGNVGFGFDLAVRLGRPKDDKENRGATGEFFWDGSWTSLFWVDPHNRMAVVFMVQKDPYDFSLVQDIRKAVYGPNYLGPKGD</sequence>
<reference evidence="3 4" key="1">
    <citation type="submission" date="2020-08" db="EMBL/GenBank/DDBJ databases">
        <title>Sphingomonas sp. sand1-3 16S ribosomal RNA gene Genome sequencing and assembly.</title>
        <authorList>
            <person name="Kang M."/>
        </authorList>
    </citation>
    <scope>NUCLEOTIDE SEQUENCE [LARGE SCALE GENOMIC DNA]</scope>
    <source>
        <strain evidence="4">sand1-3</strain>
    </source>
</reference>
<gene>
    <name evidence="3" type="ORF">H8M03_01500</name>
</gene>
<evidence type="ECO:0000313" key="4">
    <source>
        <dbReference type="Proteomes" id="UP000515861"/>
    </source>
</evidence>
<evidence type="ECO:0000256" key="1">
    <source>
        <dbReference type="SAM" id="SignalP"/>
    </source>
</evidence>
<dbReference type="EMBL" id="CP060697">
    <property type="protein sequence ID" value="QNM83065.1"/>
    <property type="molecule type" value="Genomic_DNA"/>
</dbReference>
<dbReference type="PANTHER" id="PTHR43283:SF3">
    <property type="entry name" value="BETA-LACTAMASE FAMILY PROTEIN (AFU_ORTHOLOGUE AFUA_5G07500)"/>
    <property type="match status" value="1"/>
</dbReference>
<dbReference type="Proteomes" id="UP000515861">
    <property type="component" value="Chromosome"/>
</dbReference>
<evidence type="ECO:0000313" key="3">
    <source>
        <dbReference type="EMBL" id="QNM83065.1"/>
    </source>
</evidence>
<dbReference type="InterPro" id="IPR001466">
    <property type="entry name" value="Beta-lactam-related"/>
</dbReference>
<dbReference type="SUPFAM" id="SSF56601">
    <property type="entry name" value="beta-lactamase/transpeptidase-like"/>
    <property type="match status" value="1"/>
</dbReference>
<name>A0A7G9L366_9SPHN</name>
<dbReference type="RefSeq" id="WP_187480020.1">
    <property type="nucleotide sequence ID" value="NZ_CP060697.1"/>
</dbReference>
<dbReference type="AlphaFoldDB" id="A0A7G9L366"/>
<evidence type="ECO:0000259" key="2">
    <source>
        <dbReference type="Pfam" id="PF00144"/>
    </source>
</evidence>
<feature type="signal peptide" evidence="1">
    <location>
        <begin position="1"/>
        <end position="19"/>
    </location>
</feature>
<feature type="chain" id="PRO_5028867447" evidence="1">
    <location>
        <begin position="20"/>
        <end position="423"/>
    </location>
</feature>
<keyword evidence="1" id="KW-0732">Signal</keyword>
<dbReference type="Pfam" id="PF00144">
    <property type="entry name" value="Beta-lactamase"/>
    <property type="match status" value="1"/>
</dbReference>
<dbReference type="KEGG" id="ssau:H8M03_01500"/>
<dbReference type="InterPro" id="IPR012338">
    <property type="entry name" value="Beta-lactam/transpept-like"/>
</dbReference>
<feature type="domain" description="Beta-lactamase-related" evidence="2">
    <location>
        <begin position="37"/>
        <end position="406"/>
    </location>
</feature>
<keyword evidence="4" id="KW-1185">Reference proteome</keyword>
<dbReference type="Gene3D" id="3.40.710.10">
    <property type="entry name" value="DD-peptidase/beta-lactamase superfamily"/>
    <property type="match status" value="1"/>
</dbReference>
<dbReference type="InterPro" id="IPR050789">
    <property type="entry name" value="Diverse_Enzym_Activities"/>
</dbReference>
<accession>A0A7G9L366</accession>